<feature type="compositionally biased region" description="Polar residues" evidence="1">
    <location>
        <begin position="29"/>
        <end position="76"/>
    </location>
</feature>
<sequence length="660" mass="69991">MSADLFAQFGPSSGISKPAAKQQQERSRPQASPGTQESSDFFASFDTAHSQPHQQVQAQNGQSRTDQPQQWFSGTPTLGMGAGIDGGWGNTIGGSTGQTATQDAGDDEDDDTWGDFEEAATSNQAELPPASEKTVIQAHHTAPLSQTLVELTEAVPKPRKPADPNVLFDVEDFEANGGSDTDEYDDDDEFGDYETGRVSALAQTLATTDFFSAQPFVSDASKKSVPRPAATAALVDLLSLSDPEPAAETLPLSMQPQSQALPNSDQPKASTLPSLGFGSTKAAATPAPISSSYQARTPSHNLADIAPQSGHISSPSPATALPSSTVHSELAAATKQLPHSDDAGWEAWDSVEPTSIQSAPVAAKKPGGSQAGSGPKTRSLTNNDGLAGPGPASSDWDWDAAEEPSLVANTTATTALPPAIANAPAQKAIPDKTPPPTNVPPPSVLLSLFLTLIALPDEVLFKPIASEPVEVRNRIIGDPKTVSFLRNYFRIIVVAGRVIAGRKQRWHRDKFLMQSMSISSAGSSKGGGMKLTGLDKAKGQREDREAADVVAAWLRQVGKLRSAAATANAALVAAEAVEQRHVEQLKVPELQSTTLPVTVAKHVPTATKPCVICGLRRDERVRGIDGDDVDDIFSEWWIEHWGHRSCRNFWAEHEAALRSR</sequence>
<dbReference type="PANTHER" id="PTHR42084">
    <property type="entry name" value="YALI0E26631P"/>
    <property type="match status" value="1"/>
</dbReference>
<evidence type="ECO:0000256" key="1">
    <source>
        <dbReference type="SAM" id="MobiDB-lite"/>
    </source>
</evidence>
<keyword evidence="3" id="KW-1185">Reference proteome</keyword>
<evidence type="ECO:0008006" key="4">
    <source>
        <dbReference type="Google" id="ProtNLM"/>
    </source>
</evidence>
<gene>
    <name evidence="2" type="ORF">SEPCBS119000_003236</name>
</gene>
<dbReference type="PANTHER" id="PTHR42084:SF1">
    <property type="entry name" value="SERINE_THREONINE-PROTEIN KINASE PPK6"/>
    <property type="match status" value="1"/>
</dbReference>
<comment type="caution">
    <text evidence="2">The sequence shown here is derived from an EMBL/GenBank/DDBJ whole genome shotgun (WGS) entry which is preliminary data.</text>
</comment>
<feature type="region of interest" description="Disordered" evidence="1">
    <location>
        <begin position="246"/>
        <end position="327"/>
    </location>
</feature>
<organism evidence="2 3">
    <name type="scientific">Sporothrix epigloea</name>
    <dbReference type="NCBI Taxonomy" id="1892477"/>
    <lineage>
        <taxon>Eukaryota</taxon>
        <taxon>Fungi</taxon>
        <taxon>Dikarya</taxon>
        <taxon>Ascomycota</taxon>
        <taxon>Pezizomycotina</taxon>
        <taxon>Sordariomycetes</taxon>
        <taxon>Sordariomycetidae</taxon>
        <taxon>Ophiostomatales</taxon>
        <taxon>Ophiostomataceae</taxon>
        <taxon>Sporothrix</taxon>
    </lineage>
</organism>
<dbReference type="EMBL" id="CAWUON010000040">
    <property type="protein sequence ID" value="CAK7268778.1"/>
    <property type="molecule type" value="Genomic_DNA"/>
</dbReference>
<protein>
    <recommendedName>
        <fullName evidence="4">Serine/threonine-protein kinase ppk6</fullName>
    </recommendedName>
</protein>
<feature type="region of interest" description="Disordered" evidence="1">
    <location>
        <begin position="173"/>
        <end position="192"/>
    </location>
</feature>
<accession>A0ABP0DKI5</accession>
<feature type="compositionally biased region" description="Polar residues" evidence="1">
    <location>
        <begin position="288"/>
        <end position="300"/>
    </location>
</feature>
<evidence type="ECO:0000313" key="3">
    <source>
        <dbReference type="Proteomes" id="UP001642502"/>
    </source>
</evidence>
<feature type="compositionally biased region" description="Polar residues" evidence="1">
    <location>
        <begin position="252"/>
        <end position="273"/>
    </location>
</feature>
<feature type="compositionally biased region" description="Acidic residues" evidence="1">
    <location>
        <begin position="104"/>
        <end position="114"/>
    </location>
</feature>
<evidence type="ECO:0000313" key="2">
    <source>
        <dbReference type="EMBL" id="CAK7268778.1"/>
    </source>
</evidence>
<dbReference type="Proteomes" id="UP001642502">
    <property type="component" value="Unassembled WGS sequence"/>
</dbReference>
<proteinExistence type="predicted"/>
<feature type="compositionally biased region" description="Gly residues" evidence="1">
    <location>
        <begin position="80"/>
        <end position="96"/>
    </location>
</feature>
<feature type="compositionally biased region" description="Low complexity" evidence="1">
    <location>
        <begin position="313"/>
        <end position="325"/>
    </location>
</feature>
<reference evidence="2 3" key="1">
    <citation type="submission" date="2024-01" db="EMBL/GenBank/DDBJ databases">
        <authorList>
            <person name="Allen C."/>
            <person name="Tagirdzhanova G."/>
        </authorList>
    </citation>
    <scope>NUCLEOTIDE SEQUENCE [LARGE SCALE GENOMIC DNA]</scope>
    <source>
        <strain evidence="2 3">CBS 119000</strain>
    </source>
</reference>
<feature type="region of interest" description="Disordered" evidence="1">
    <location>
        <begin position="1"/>
        <end position="114"/>
    </location>
</feature>
<feature type="region of interest" description="Disordered" evidence="1">
    <location>
        <begin position="358"/>
        <end position="398"/>
    </location>
</feature>
<name>A0ABP0DKI5_9PEZI</name>